<evidence type="ECO:0000313" key="4">
    <source>
        <dbReference type="Proteomes" id="UP000478008"/>
    </source>
</evidence>
<dbReference type="AlphaFoldDB" id="A0A7D9H0I5"/>
<feature type="compositionally biased region" description="Low complexity" evidence="1">
    <location>
        <begin position="56"/>
        <end position="71"/>
    </location>
</feature>
<sequence>MPLAKPEDDFFAFGSNDFDMTPPKKKLKKEKKHHRHHRHHNRTQKQIESPKAGRTVSLRSVSSSSDPLVSDIEPVKAEKMSSLPQGKIEKSASRSKHPVDDDLKKLLGLNNDNDDGVEYPASSYDFRSEPITSYNDDLNQMQTEDESILNQMDSEISEAKKYDDGLWKKRGYKKEITGNFPVELGGQTILAKKAPFEITVSLRYQEREFSVFLKAKGSTSFQKIRETVLKQVFRSNTLWSFTSSPEKLVFFIYDLDIIVNQVLRIGSLLRSSKKKVERSFSDDSFVLRTMLAPMGIALQIQAEEKQKKANSTILQGDPGDHLDESIKSTITIQLKDRNTGKITRVSTSRSTTIESLQNIFLVRMKYPDGLRVKLYGTSGEFMGKELSSVREDKSKKAELAVEPDIAEETKESIAEIGKSNFKRPEVIKLDDFSDDEKEATNDEQEVQKTLKDEVVELSKPKYMLVPTTVGFYKLEDQDVVELEYSQEELAKLSESLQGDSGNEEDDNMDAKGLLDKLNMKNDTYFGIKLAGKDGKVYQVGVKPETSVQSMIEYYRKKANVPERTHISLIFDEEPLDPKWKVSDTELEQDFMVDVVLKYGCIN</sequence>
<reference evidence="3 4" key="1">
    <citation type="submission" date="2019-07" db="EMBL/GenBank/DDBJ databases">
        <authorList>
            <person name="Friedrich A."/>
            <person name="Schacherer J."/>
        </authorList>
    </citation>
    <scope>NUCLEOTIDE SEQUENCE [LARGE SCALE GENOMIC DNA]</scope>
</reference>
<dbReference type="Pfam" id="PF11976">
    <property type="entry name" value="Rad60-SLD"/>
    <property type="match status" value="1"/>
</dbReference>
<evidence type="ECO:0000256" key="1">
    <source>
        <dbReference type="SAM" id="MobiDB-lite"/>
    </source>
</evidence>
<feature type="domain" description="Rad60/SUMO-like" evidence="2">
    <location>
        <begin position="527"/>
        <end position="596"/>
    </location>
</feature>
<feature type="compositionally biased region" description="Basic residues" evidence="1">
    <location>
        <begin position="23"/>
        <end position="43"/>
    </location>
</feature>
<proteinExistence type="predicted"/>
<gene>
    <name evidence="3" type="ORF">DEBR0S4_01222G</name>
</gene>
<keyword evidence="4" id="KW-1185">Reference proteome</keyword>
<dbReference type="EMBL" id="CABFWN010000004">
    <property type="protein sequence ID" value="VUG18743.1"/>
    <property type="molecule type" value="Genomic_DNA"/>
</dbReference>
<evidence type="ECO:0000259" key="2">
    <source>
        <dbReference type="Pfam" id="PF11976"/>
    </source>
</evidence>
<dbReference type="SUPFAM" id="SSF54236">
    <property type="entry name" value="Ubiquitin-like"/>
    <property type="match status" value="1"/>
</dbReference>
<dbReference type="Proteomes" id="UP000478008">
    <property type="component" value="Unassembled WGS sequence"/>
</dbReference>
<dbReference type="InterPro" id="IPR022617">
    <property type="entry name" value="Rad60/SUMO-like_dom"/>
</dbReference>
<protein>
    <submittedName>
        <fullName evidence="3">DEBR0S4_01222g1_1</fullName>
    </submittedName>
</protein>
<dbReference type="InterPro" id="IPR029071">
    <property type="entry name" value="Ubiquitin-like_domsf"/>
</dbReference>
<feature type="region of interest" description="Disordered" evidence="1">
    <location>
        <begin position="1"/>
        <end position="99"/>
    </location>
</feature>
<organism evidence="3 4">
    <name type="scientific">Dekkera bruxellensis</name>
    <name type="common">Brettanomyces custersii</name>
    <dbReference type="NCBI Taxonomy" id="5007"/>
    <lineage>
        <taxon>Eukaryota</taxon>
        <taxon>Fungi</taxon>
        <taxon>Dikarya</taxon>
        <taxon>Ascomycota</taxon>
        <taxon>Saccharomycotina</taxon>
        <taxon>Pichiomycetes</taxon>
        <taxon>Pichiales</taxon>
        <taxon>Pichiaceae</taxon>
        <taxon>Brettanomyces</taxon>
    </lineage>
</organism>
<name>A0A7D9H0I5_DEKBR</name>
<accession>A0A7D9H0I5</accession>
<evidence type="ECO:0000313" key="3">
    <source>
        <dbReference type="EMBL" id="VUG18743.1"/>
    </source>
</evidence>
<feature type="compositionally biased region" description="Basic and acidic residues" evidence="1">
    <location>
        <begin position="87"/>
        <end position="99"/>
    </location>
</feature>
<dbReference type="Gene3D" id="3.10.20.90">
    <property type="entry name" value="Phosphatidylinositol 3-kinase Catalytic Subunit, Chain A, domain 1"/>
    <property type="match status" value="1"/>
</dbReference>